<dbReference type="Gene3D" id="3.40.50.720">
    <property type="entry name" value="NAD(P)-binding Rossmann-like Domain"/>
    <property type="match status" value="1"/>
</dbReference>
<dbReference type="CDD" id="cd11283">
    <property type="entry name" value="ADF_GMF-beta_like"/>
    <property type="match status" value="1"/>
</dbReference>
<comment type="similarity">
    <text evidence="1">Belongs to the actin-binding proteins ADF family. GMF subfamily.</text>
</comment>
<dbReference type="EMBL" id="CP119922">
    <property type="protein sequence ID" value="WFD17353.1"/>
    <property type="molecule type" value="Genomic_DNA"/>
</dbReference>
<dbReference type="Pfam" id="PF00241">
    <property type="entry name" value="Cofilin_ADF"/>
    <property type="match status" value="1"/>
</dbReference>
<feature type="domain" description="ADF-H" evidence="2">
    <location>
        <begin position="409"/>
        <end position="545"/>
    </location>
</feature>
<organism evidence="3 4">
    <name type="scientific">Malassezia arunalokei</name>
    <dbReference type="NCBI Taxonomy" id="1514897"/>
    <lineage>
        <taxon>Eukaryota</taxon>
        <taxon>Fungi</taxon>
        <taxon>Dikarya</taxon>
        <taxon>Basidiomycota</taxon>
        <taxon>Ustilaginomycotina</taxon>
        <taxon>Malasseziomycetes</taxon>
        <taxon>Malasseziales</taxon>
        <taxon>Malasseziaceae</taxon>
        <taxon>Malassezia</taxon>
    </lineage>
</organism>
<evidence type="ECO:0000259" key="2">
    <source>
        <dbReference type="PROSITE" id="PS51263"/>
    </source>
</evidence>
<dbReference type="Pfam" id="PF08635">
    <property type="entry name" value="ox_reductase_C"/>
    <property type="match status" value="1"/>
</dbReference>
<dbReference type="PANTHER" id="PTHR43249:SF1">
    <property type="entry name" value="D-GLUCOSIDE 3-DEHYDROGENASE"/>
    <property type="match status" value="1"/>
</dbReference>
<dbReference type="InterPro" id="IPR029006">
    <property type="entry name" value="ADF-H/Gelsolin-like_dom_sf"/>
</dbReference>
<dbReference type="InterPro" id="IPR052515">
    <property type="entry name" value="Gfo/Idh/MocA_Oxidoreductase"/>
</dbReference>
<protein>
    <recommendedName>
        <fullName evidence="2">ADF-H domain-containing protein</fullName>
    </recommendedName>
</protein>
<dbReference type="Pfam" id="PF01408">
    <property type="entry name" value="GFO_IDH_MocA"/>
    <property type="match status" value="1"/>
</dbReference>
<dbReference type="InterPro" id="IPR036291">
    <property type="entry name" value="NAD(P)-bd_dom_sf"/>
</dbReference>
<evidence type="ECO:0000313" key="4">
    <source>
        <dbReference type="Proteomes" id="UP001217582"/>
    </source>
</evidence>
<dbReference type="SUPFAM" id="SSF51735">
    <property type="entry name" value="NAD(P)-binding Rossmann-fold domains"/>
    <property type="match status" value="1"/>
</dbReference>
<dbReference type="Proteomes" id="UP001217582">
    <property type="component" value="Chromosome 7"/>
</dbReference>
<proteinExistence type="inferred from homology"/>
<name>A0AAJ5Z325_9BASI</name>
<reference evidence="3 4" key="1">
    <citation type="submission" date="2023-03" db="EMBL/GenBank/DDBJ databases">
        <title>Mating type loci evolution in Malassezia.</title>
        <authorList>
            <person name="Coelho M.A."/>
        </authorList>
    </citation>
    <scope>NUCLEOTIDE SEQUENCE [LARGE SCALE GENOMIC DNA]</scope>
    <source>
        <strain evidence="3 4">CBS 13387</strain>
    </source>
</reference>
<keyword evidence="4" id="KW-1185">Reference proteome</keyword>
<dbReference type="InterPro" id="IPR013944">
    <property type="entry name" value="OxRdtase_put_C"/>
</dbReference>
<dbReference type="SUPFAM" id="SSF55753">
    <property type="entry name" value="Actin depolymerizing proteins"/>
    <property type="match status" value="1"/>
</dbReference>
<dbReference type="GO" id="GO:0003779">
    <property type="term" value="F:actin binding"/>
    <property type="evidence" value="ECO:0007669"/>
    <property type="project" value="InterPro"/>
</dbReference>
<dbReference type="SUPFAM" id="SSF55347">
    <property type="entry name" value="Glyceraldehyde-3-phosphate dehydrogenase-like, C-terminal domain"/>
    <property type="match status" value="1"/>
</dbReference>
<dbReference type="InterPro" id="IPR011171">
    <property type="entry name" value="GMF"/>
</dbReference>
<evidence type="ECO:0000313" key="3">
    <source>
        <dbReference type="EMBL" id="WFD17353.1"/>
    </source>
</evidence>
<dbReference type="AlphaFoldDB" id="A0AAJ5Z325"/>
<gene>
    <name evidence="3" type="ORF">MARU1_003403</name>
</gene>
<dbReference type="PROSITE" id="PS51263">
    <property type="entry name" value="ADF_H"/>
    <property type="match status" value="1"/>
</dbReference>
<dbReference type="PANTHER" id="PTHR43249">
    <property type="entry name" value="UDP-N-ACETYL-2-AMINO-2-DEOXY-D-GLUCURONATE OXIDASE"/>
    <property type="match status" value="1"/>
</dbReference>
<dbReference type="Gene3D" id="3.30.360.10">
    <property type="entry name" value="Dihydrodipicolinate Reductase, domain 2"/>
    <property type="match status" value="1"/>
</dbReference>
<dbReference type="InterPro" id="IPR002108">
    <property type="entry name" value="ADF-H"/>
</dbReference>
<dbReference type="SMART" id="SM00102">
    <property type="entry name" value="ADF"/>
    <property type="match status" value="1"/>
</dbReference>
<evidence type="ECO:0000256" key="1">
    <source>
        <dbReference type="ARBA" id="ARBA00010055"/>
    </source>
</evidence>
<dbReference type="GO" id="GO:0000166">
    <property type="term" value="F:nucleotide binding"/>
    <property type="evidence" value="ECO:0007669"/>
    <property type="project" value="InterPro"/>
</dbReference>
<dbReference type="GO" id="GO:0071846">
    <property type="term" value="P:actin filament debranching"/>
    <property type="evidence" value="ECO:0007669"/>
    <property type="project" value="InterPro"/>
</dbReference>
<dbReference type="GO" id="GO:0071933">
    <property type="term" value="F:Arp2/3 complex binding"/>
    <property type="evidence" value="ECO:0007669"/>
    <property type="project" value="InterPro"/>
</dbReference>
<accession>A0AAJ5Z325</accession>
<dbReference type="InterPro" id="IPR000683">
    <property type="entry name" value="Gfo/Idh/MocA-like_OxRdtase_N"/>
</dbReference>
<dbReference type="Gene3D" id="3.40.20.10">
    <property type="entry name" value="Severin"/>
    <property type="match status" value="1"/>
</dbReference>
<sequence length="545" mass="60730">MTADRETPTAPVLPPRPGTDVRLVIVGAGQINFGSPEGPWNHSTRLERKLGPRLRVVALIDPVRENAEKVLRQKRASSAMSSYRDTAVYPDIHAYLATVTPDTRPHVVWIGSPPAFRGSMREGRDIEKVLAEALPGVGVFLEKPVSTGSVDDVMEVDRYIDGKLGPVSVGYMLRYLRVSQKLKQIISDNRLRVMAINCRYVIAYEHLTKQWWWNKSQSLGPVIEQATHFCDLARYFGGEVELDSIMAHSLEHFEPPSGLSKLAFDEGACIPAEERVPRVTSATWKYESGAVGSLMHVIALHGRDFFTEIDVFADGYSLRLCDAYNAPVLYVRRPGDDREEVYKYDDDDPFFSEVAGMIDAVEDPSQRHRILTSYDDAARTYAFTWAIRRASEAYTSEAAHLAAPSCPMSSTVDVAASLPAALRAFRLSKSSSQGAALIVKINKQQLLLEKEDEFDAISLDELQEELPEHSPRFVLLSYARQHEDGRTSYPLVLVYWAPATASMELSTLYTSALPTISAHADIGKVIDVRDGTLSIDVLEERLGRR</sequence>